<evidence type="ECO:0000259" key="1">
    <source>
        <dbReference type="Pfam" id="PF17936"/>
    </source>
</evidence>
<dbReference type="Pfam" id="PF17936">
    <property type="entry name" value="Big_6"/>
    <property type="match status" value="1"/>
</dbReference>
<dbReference type="RefSeq" id="WP_185526637.1">
    <property type="nucleotide sequence ID" value="NZ_JAARWN010000013.1"/>
</dbReference>
<dbReference type="AlphaFoldDB" id="A0A7X0Y556"/>
<dbReference type="InterPro" id="IPR041498">
    <property type="entry name" value="Big_6"/>
</dbReference>
<accession>A0A7X0Y556</accession>
<reference evidence="3 4" key="1">
    <citation type="submission" date="2020-03" db="EMBL/GenBank/DDBJ databases">
        <title>Soil Listeria distribution.</title>
        <authorList>
            <person name="Liao J."/>
            <person name="Wiedmann M."/>
        </authorList>
    </citation>
    <scope>NUCLEOTIDE SEQUENCE [LARGE SCALE GENOMIC DNA]</scope>
    <source>
        <strain evidence="3 4">FSL L7-0741</strain>
    </source>
</reference>
<organism evidence="3 4">
    <name type="scientific">Listeria grandensis</name>
    <dbReference type="NCBI Taxonomy" id="1494963"/>
    <lineage>
        <taxon>Bacteria</taxon>
        <taxon>Bacillati</taxon>
        <taxon>Bacillota</taxon>
        <taxon>Bacilli</taxon>
        <taxon>Bacillales</taxon>
        <taxon>Listeriaceae</taxon>
        <taxon>Listeria</taxon>
    </lineage>
</organism>
<dbReference type="Pfam" id="PF20622">
    <property type="entry name" value="Big_15"/>
    <property type="match status" value="1"/>
</dbReference>
<evidence type="ECO:0000259" key="2">
    <source>
        <dbReference type="Pfam" id="PF20622"/>
    </source>
</evidence>
<evidence type="ECO:0000313" key="4">
    <source>
        <dbReference type="Proteomes" id="UP000535908"/>
    </source>
</evidence>
<feature type="domain" description="Bacterial Ig" evidence="2">
    <location>
        <begin position="161"/>
        <end position="240"/>
    </location>
</feature>
<proteinExistence type="predicted"/>
<evidence type="ECO:0000313" key="3">
    <source>
        <dbReference type="EMBL" id="MBC1937124.1"/>
    </source>
</evidence>
<protein>
    <recommendedName>
        <fullName evidence="5">Bacterial Ig domain-containing protein</fullName>
    </recommendedName>
</protein>
<dbReference type="Proteomes" id="UP000535908">
    <property type="component" value="Unassembled WGS sequence"/>
</dbReference>
<gene>
    <name evidence="3" type="ORF">HCA69_12150</name>
</gene>
<name>A0A7X0Y556_9LIST</name>
<evidence type="ECO:0008006" key="5">
    <source>
        <dbReference type="Google" id="ProtNLM"/>
    </source>
</evidence>
<feature type="domain" description="Bacterial Ig" evidence="1">
    <location>
        <begin position="4"/>
        <end position="74"/>
    </location>
</feature>
<dbReference type="InterPro" id="IPR046746">
    <property type="entry name" value="Big_15"/>
</dbReference>
<comment type="caution">
    <text evidence="3">The sequence shown here is derived from an EMBL/GenBank/DDBJ whole genome shotgun (WGS) entry which is preliminary data.</text>
</comment>
<dbReference type="EMBL" id="JAARWN010000013">
    <property type="protein sequence ID" value="MBC1937124.1"/>
    <property type="molecule type" value="Genomic_DNA"/>
</dbReference>
<sequence length="243" mass="25711">MINELVNTDSTAITGYGIPGARMTLKTGTQILSEVLVNEWGQYKLTMPKQALGTGLSVVQSKNGETSMETKVAVLAPFRISTTIVYNTATDCVVLGTGSPGEVIDLRDASTYASGNATVNAAGYYEMRISGSPVSDKMGLWHSRPEHYTFSENIGTPQVKGGVTPASFKIGSSYVTGTFTGDVTKGLLVINGVPQSIGGDFTSTGFRYYIEGSKIKAGDRVEFVGLNAQNKVTTLGKKVTLAL</sequence>